<feature type="compositionally biased region" description="Basic and acidic residues" evidence="1">
    <location>
        <begin position="47"/>
        <end position="56"/>
    </location>
</feature>
<feature type="region of interest" description="Disordered" evidence="1">
    <location>
        <begin position="1"/>
        <end position="56"/>
    </location>
</feature>
<evidence type="ECO:0000256" key="1">
    <source>
        <dbReference type="SAM" id="MobiDB-lite"/>
    </source>
</evidence>
<feature type="non-terminal residue" evidence="2">
    <location>
        <position position="1"/>
    </location>
</feature>
<proteinExistence type="predicted"/>
<dbReference type="AlphaFoldDB" id="A0A0F9JGG3"/>
<evidence type="ECO:0000313" key="2">
    <source>
        <dbReference type="EMBL" id="KKM04861.1"/>
    </source>
</evidence>
<sequence>NKSTRSPTASRCAASKEQVHAPLGNPSDSPRGRSGASPSAPVVRFGKRSEAAKVQN</sequence>
<organism evidence="2">
    <name type="scientific">marine sediment metagenome</name>
    <dbReference type="NCBI Taxonomy" id="412755"/>
    <lineage>
        <taxon>unclassified sequences</taxon>
        <taxon>metagenomes</taxon>
        <taxon>ecological metagenomes</taxon>
    </lineage>
</organism>
<comment type="caution">
    <text evidence="2">The sequence shown here is derived from an EMBL/GenBank/DDBJ whole genome shotgun (WGS) entry which is preliminary data.</text>
</comment>
<dbReference type="EMBL" id="LAZR01016358">
    <property type="protein sequence ID" value="KKM04861.1"/>
    <property type="molecule type" value="Genomic_DNA"/>
</dbReference>
<reference evidence="2" key="1">
    <citation type="journal article" date="2015" name="Nature">
        <title>Complex archaea that bridge the gap between prokaryotes and eukaryotes.</title>
        <authorList>
            <person name="Spang A."/>
            <person name="Saw J.H."/>
            <person name="Jorgensen S.L."/>
            <person name="Zaremba-Niedzwiedzka K."/>
            <person name="Martijn J."/>
            <person name="Lind A.E."/>
            <person name="van Eijk R."/>
            <person name="Schleper C."/>
            <person name="Guy L."/>
            <person name="Ettema T.J."/>
        </authorList>
    </citation>
    <scope>NUCLEOTIDE SEQUENCE</scope>
</reference>
<accession>A0A0F9JGG3</accession>
<protein>
    <submittedName>
        <fullName evidence="2">Uncharacterized protein</fullName>
    </submittedName>
</protein>
<gene>
    <name evidence="2" type="ORF">LCGC14_1760020</name>
</gene>
<name>A0A0F9JGG3_9ZZZZ</name>